<dbReference type="EMBL" id="LDOT01000032">
    <property type="protein sequence ID" value="KLV03502.1"/>
    <property type="molecule type" value="Genomic_DNA"/>
</dbReference>
<dbReference type="RefSeq" id="WP_157037913.1">
    <property type="nucleotide sequence ID" value="NZ_LDOT01000032.1"/>
</dbReference>
<dbReference type="AlphaFoldDB" id="A0A0J1JMW6"/>
<name>A0A0J1JMW6_9GAMM</name>
<evidence type="ECO:0008006" key="3">
    <source>
        <dbReference type="Google" id="ProtNLM"/>
    </source>
</evidence>
<comment type="caution">
    <text evidence="1">The sequence shown here is derived from an EMBL/GenBank/DDBJ whole genome shotgun (WGS) entry which is preliminary data.</text>
</comment>
<keyword evidence="2" id="KW-1185">Reference proteome</keyword>
<gene>
    <name evidence="1" type="ORF">ABT56_18890</name>
</gene>
<reference evidence="1 2" key="1">
    <citation type="submission" date="2015-05" db="EMBL/GenBank/DDBJ databases">
        <title>Photobacterium galathea sp. nov.</title>
        <authorList>
            <person name="Machado H."/>
            <person name="Gram L."/>
        </authorList>
    </citation>
    <scope>NUCLEOTIDE SEQUENCE [LARGE SCALE GENOMIC DNA]</scope>
    <source>
        <strain evidence="1 2">CGMCC 1.12159</strain>
    </source>
</reference>
<accession>A0A0J1JMW6</accession>
<dbReference type="STRING" id="1195763.ABT56_18890"/>
<dbReference type="PROSITE" id="PS51257">
    <property type="entry name" value="PROKAR_LIPOPROTEIN"/>
    <property type="match status" value="1"/>
</dbReference>
<proteinExistence type="predicted"/>
<sequence>MKKIFFIILTLSIVGCSAKQDPKPCNAGTFIHRILESQNYHTVVTAQNNPKSIGGASYISSHQSHVLKVEKKQPIKDDTLWLKINHNLLEK</sequence>
<dbReference type="PATRIC" id="fig|1195763.3.peg.4036"/>
<organism evidence="1 2">
    <name type="scientific">Photobacterium aquae</name>
    <dbReference type="NCBI Taxonomy" id="1195763"/>
    <lineage>
        <taxon>Bacteria</taxon>
        <taxon>Pseudomonadati</taxon>
        <taxon>Pseudomonadota</taxon>
        <taxon>Gammaproteobacteria</taxon>
        <taxon>Vibrionales</taxon>
        <taxon>Vibrionaceae</taxon>
        <taxon>Photobacterium</taxon>
    </lineage>
</organism>
<evidence type="ECO:0000313" key="1">
    <source>
        <dbReference type="EMBL" id="KLV03502.1"/>
    </source>
</evidence>
<dbReference type="Proteomes" id="UP000036097">
    <property type="component" value="Unassembled WGS sequence"/>
</dbReference>
<evidence type="ECO:0000313" key="2">
    <source>
        <dbReference type="Proteomes" id="UP000036097"/>
    </source>
</evidence>
<dbReference type="OrthoDB" id="9802248at2"/>
<protein>
    <recommendedName>
        <fullName evidence="3">Lipoprotein</fullName>
    </recommendedName>
</protein>